<evidence type="ECO:0000313" key="1">
    <source>
        <dbReference type="EMBL" id="GAH44589.1"/>
    </source>
</evidence>
<dbReference type="SUPFAM" id="SSF56801">
    <property type="entry name" value="Acetyl-CoA synthetase-like"/>
    <property type="match status" value="1"/>
</dbReference>
<accession>X1GSK7</accession>
<organism evidence="1">
    <name type="scientific">marine sediment metagenome</name>
    <dbReference type="NCBI Taxonomy" id="412755"/>
    <lineage>
        <taxon>unclassified sequences</taxon>
        <taxon>metagenomes</taxon>
        <taxon>ecological metagenomes</taxon>
    </lineage>
</organism>
<name>X1GSK7_9ZZZZ</name>
<protein>
    <recommendedName>
        <fullName evidence="2">AMP-dependent synthetase/ligase domain-containing protein</fullName>
    </recommendedName>
</protein>
<feature type="non-terminal residue" evidence="1">
    <location>
        <position position="464"/>
    </location>
</feature>
<evidence type="ECO:0008006" key="2">
    <source>
        <dbReference type="Google" id="ProtNLM"/>
    </source>
</evidence>
<feature type="non-terminal residue" evidence="1">
    <location>
        <position position="1"/>
    </location>
</feature>
<dbReference type="InterPro" id="IPR042099">
    <property type="entry name" value="ANL_N_sf"/>
</dbReference>
<sequence length="464" mass="52265">DHPGVTRGWKAPVGPVHAQKERVGMKGSGGLTRWLRGTCFAGYYWATGRRSLLANVNRLDRLYRAPRAEIDSLLRRELVRLLSHASRTVPYYRDVTGEVELSEETVLSQLQQMPVLTKAAIYEAGSRLVSERPGRGTRWNNSGGSTGEPVRLLQDRHMVNRSRAGELLFLRWAGHRMGEPHVLIWGVPQETFKEPISFHERAYRLIHNETYLNCYKTSDEIVRRQLEYINRKRPTLIEGYVEALCDLSRMITGEGIDVARPRAVLSSAGVLTAQARETIERAFGCPVFNRYGSREVSNMACSCESNTELHVNELSTHLEIMDDDGRPCEPGVEGRVLVTLLTNYTMPLIRYQIEDRAAWASGPCPCGRTTRRLVNVTGRQSDYLYAMDGTRFGGSGMSTLLFSTSGIRRYQFRQTRPDQVTLAVVPNDGVEKEALMRELEVPVARLKEVLKGVTVTLAIVNEIV</sequence>
<comment type="caution">
    <text evidence="1">The sequence shown here is derived from an EMBL/GenBank/DDBJ whole genome shotgun (WGS) entry which is preliminary data.</text>
</comment>
<gene>
    <name evidence="1" type="ORF">S03H2_11878</name>
</gene>
<dbReference type="EMBL" id="BARU01006048">
    <property type="protein sequence ID" value="GAH44589.1"/>
    <property type="molecule type" value="Genomic_DNA"/>
</dbReference>
<reference evidence="1" key="1">
    <citation type="journal article" date="2014" name="Front. Microbiol.">
        <title>High frequency of phylogenetically diverse reductive dehalogenase-homologous genes in deep subseafloor sedimentary metagenomes.</title>
        <authorList>
            <person name="Kawai M."/>
            <person name="Futagami T."/>
            <person name="Toyoda A."/>
            <person name="Takaki Y."/>
            <person name="Nishi S."/>
            <person name="Hori S."/>
            <person name="Arai W."/>
            <person name="Tsubouchi T."/>
            <person name="Morono Y."/>
            <person name="Uchiyama I."/>
            <person name="Ito T."/>
            <person name="Fujiyama A."/>
            <person name="Inagaki F."/>
            <person name="Takami H."/>
        </authorList>
    </citation>
    <scope>NUCLEOTIDE SEQUENCE</scope>
    <source>
        <strain evidence="1">Expedition CK06-06</strain>
    </source>
</reference>
<dbReference type="PANTHER" id="PTHR36932">
    <property type="entry name" value="CAPSULAR POLYSACCHARIDE BIOSYNTHESIS PROTEIN"/>
    <property type="match status" value="1"/>
</dbReference>
<dbReference type="InterPro" id="IPR053158">
    <property type="entry name" value="CapK_Type1_Caps_Biosynth"/>
</dbReference>
<dbReference type="PANTHER" id="PTHR36932:SF1">
    <property type="entry name" value="CAPSULAR POLYSACCHARIDE BIOSYNTHESIS PROTEIN"/>
    <property type="match status" value="1"/>
</dbReference>
<dbReference type="AlphaFoldDB" id="X1GSK7"/>
<dbReference type="Gene3D" id="3.40.50.12780">
    <property type="entry name" value="N-terminal domain of ligase-like"/>
    <property type="match status" value="1"/>
</dbReference>
<proteinExistence type="predicted"/>